<dbReference type="Gene3D" id="3.20.20.70">
    <property type="entry name" value="Aldolase class I"/>
    <property type="match status" value="1"/>
</dbReference>
<keyword evidence="4" id="KW-0411">Iron-sulfur</keyword>
<dbReference type="GO" id="GO:0051536">
    <property type="term" value="F:iron-sulfur cluster binding"/>
    <property type="evidence" value="ECO:0007669"/>
    <property type="project" value="UniProtKB-KW"/>
</dbReference>
<keyword evidence="1" id="KW-0949">S-adenosyl-L-methionine</keyword>
<protein>
    <submittedName>
        <fullName evidence="6">Radical SAM superfamily protein</fullName>
    </submittedName>
</protein>
<dbReference type="InterPro" id="IPR007197">
    <property type="entry name" value="rSAM"/>
</dbReference>
<keyword evidence="3" id="KW-0408">Iron</keyword>
<accession>A0A485M1S3</accession>
<evidence type="ECO:0000256" key="3">
    <source>
        <dbReference type="ARBA" id="ARBA00023004"/>
    </source>
</evidence>
<dbReference type="EMBL" id="CAADRM010000114">
    <property type="protein sequence ID" value="VFU16014.1"/>
    <property type="molecule type" value="Genomic_DNA"/>
</dbReference>
<organism evidence="6">
    <name type="scientific">anaerobic digester metagenome</name>
    <dbReference type="NCBI Taxonomy" id="1263854"/>
    <lineage>
        <taxon>unclassified sequences</taxon>
        <taxon>metagenomes</taxon>
        <taxon>ecological metagenomes</taxon>
    </lineage>
</organism>
<feature type="domain" description="Radical SAM core" evidence="5">
    <location>
        <begin position="53"/>
        <end position="180"/>
    </location>
</feature>
<reference evidence="6" key="1">
    <citation type="submission" date="2019-03" db="EMBL/GenBank/DDBJ databases">
        <authorList>
            <person name="Hao L."/>
        </authorList>
    </citation>
    <scope>NUCLEOTIDE SEQUENCE</scope>
</reference>
<dbReference type="GO" id="GO:0046872">
    <property type="term" value="F:metal ion binding"/>
    <property type="evidence" value="ECO:0007669"/>
    <property type="project" value="UniProtKB-KW"/>
</dbReference>
<evidence type="ECO:0000313" key="6">
    <source>
        <dbReference type="EMBL" id="VFU16014.1"/>
    </source>
</evidence>
<dbReference type="SUPFAM" id="SSF102114">
    <property type="entry name" value="Radical SAM enzymes"/>
    <property type="match status" value="1"/>
</dbReference>
<sequence length="300" mass="32712">MTGCSLCPRRCGIDRAVSPGACGAGEELVVGSIVIHRGEEPPLVKGAGSGAVFFSGCPLKCVYCQNRQISHEAAGKILSEEELAGYLVLLQESGCSNINLVSPTHFAPRIIHALDLAVAKGLNLPVMLNSSGYESIESLKCWAGRAHLYLMDLKYGDNEAGRMFSRVSDYWDRAREAIAHLWETVGPLRLDGEGRAVSGLIVRHLVLPGMRSNPFAVLEFLAGLSLEIPVSIMSQYNPHTYTGDMPDMKRPLLPDEYQVVLERAVDLGFSTVFVQDLDASSAYTPDFQSEVPFGDIRRIL</sequence>
<dbReference type="SFLD" id="SFLDG01099">
    <property type="entry name" value="Uncharacterised_Radical_SAM_Su"/>
    <property type="match status" value="1"/>
</dbReference>
<proteinExistence type="predicted"/>
<dbReference type="InterPro" id="IPR058240">
    <property type="entry name" value="rSAM_sf"/>
</dbReference>
<dbReference type="PIRSF" id="PIRSF004869">
    <property type="entry name" value="PflX_prd"/>
    <property type="match status" value="1"/>
</dbReference>
<dbReference type="InterPro" id="IPR040085">
    <property type="entry name" value="MJ0674-like"/>
</dbReference>
<evidence type="ECO:0000259" key="5">
    <source>
        <dbReference type="Pfam" id="PF04055"/>
    </source>
</evidence>
<dbReference type="InterPro" id="IPR016431">
    <property type="entry name" value="Pyrv-formate_lyase-activ_prd"/>
</dbReference>
<dbReference type="InterPro" id="IPR013785">
    <property type="entry name" value="Aldolase_TIM"/>
</dbReference>
<dbReference type="PANTHER" id="PTHR43075">
    <property type="entry name" value="FORMATE LYASE ACTIVATING ENZYME, PUTATIVE (AFU_ORTHOLOGUE AFUA_2G15630)-RELATED"/>
    <property type="match status" value="1"/>
</dbReference>
<dbReference type="AlphaFoldDB" id="A0A485M1S3"/>
<dbReference type="CDD" id="cd01335">
    <property type="entry name" value="Radical_SAM"/>
    <property type="match status" value="1"/>
</dbReference>
<dbReference type="PANTHER" id="PTHR43075:SF1">
    <property type="entry name" value="FORMATE LYASE ACTIVATING ENZYME, PUTATIVE (AFU_ORTHOLOGUE AFUA_2G15630)-RELATED"/>
    <property type="match status" value="1"/>
</dbReference>
<name>A0A485M1S3_9ZZZZ</name>
<evidence type="ECO:0000256" key="4">
    <source>
        <dbReference type="ARBA" id="ARBA00023014"/>
    </source>
</evidence>
<evidence type="ECO:0000256" key="1">
    <source>
        <dbReference type="ARBA" id="ARBA00022691"/>
    </source>
</evidence>
<dbReference type="GO" id="GO:0003824">
    <property type="term" value="F:catalytic activity"/>
    <property type="evidence" value="ECO:0007669"/>
    <property type="project" value="InterPro"/>
</dbReference>
<keyword evidence="2" id="KW-0479">Metal-binding</keyword>
<evidence type="ECO:0000256" key="2">
    <source>
        <dbReference type="ARBA" id="ARBA00022723"/>
    </source>
</evidence>
<dbReference type="SFLD" id="SFLDS00029">
    <property type="entry name" value="Radical_SAM"/>
    <property type="match status" value="1"/>
</dbReference>
<dbReference type="Pfam" id="PF04055">
    <property type="entry name" value="Radical_SAM"/>
    <property type="match status" value="1"/>
</dbReference>
<gene>
    <name evidence="6" type="ORF">SCFA_50002</name>
</gene>